<gene>
    <name evidence="1" type="ORF">FD14_GL001461</name>
</gene>
<dbReference type="Proteomes" id="UP000051442">
    <property type="component" value="Unassembled WGS sequence"/>
</dbReference>
<dbReference type="AlphaFoldDB" id="A0A0R2EW87"/>
<accession>A0A0R2EW87</accession>
<reference evidence="1 2" key="1">
    <citation type="journal article" date="2015" name="Genome Announc.">
        <title>Expanding the biotechnology potential of lactobacilli through comparative genomics of 213 strains and associated genera.</title>
        <authorList>
            <person name="Sun Z."/>
            <person name="Harris H.M."/>
            <person name="McCann A."/>
            <person name="Guo C."/>
            <person name="Argimon S."/>
            <person name="Zhang W."/>
            <person name="Yang X."/>
            <person name="Jeffery I.B."/>
            <person name="Cooney J.C."/>
            <person name="Kagawa T.F."/>
            <person name="Liu W."/>
            <person name="Song Y."/>
            <person name="Salvetti E."/>
            <person name="Wrobel A."/>
            <person name="Rasinkangas P."/>
            <person name="Parkhill J."/>
            <person name="Rea M.C."/>
            <person name="O'Sullivan O."/>
            <person name="Ritari J."/>
            <person name="Douillard F.P."/>
            <person name="Paul Ross R."/>
            <person name="Yang R."/>
            <person name="Briner A.E."/>
            <person name="Felis G.E."/>
            <person name="de Vos W.M."/>
            <person name="Barrangou R."/>
            <person name="Klaenhammer T.R."/>
            <person name="Caufield P.W."/>
            <person name="Cui Y."/>
            <person name="Zhang H."/>
            <person name="O'Toole P.W."/>
        </authorList>
    </citation>
    <scope>NUCLEOTIDE SEQUENCE [LARGE SCALE GENOMIC DNA]</scope>
    <source>
        <strain evidence="1 2">DSM 23365</strain>
    </source>
</reference>
<dbReference type="RefSeq" id="WP_057152110.1">
    <property type="nucleotide sequence ID" value="NZ_AYZM01000131.1"/>
</dbReference>
<keyword evidence="2" id="KW-1185">Reference proteome</keyword>
<organism evidence="1 2">
    <name type="scientific">Secundilactobacillus similis DSM 23365 = JCM 2765</name>
    <dbReference type="NCBI Taxonomy" id="1423804"/>
    <lineage>
        <taxon>Bacteria</taxon>
        <taxon>Bacillati</taxon>
        <taxon>Bacillota</taxon>
        <taxon>Bacilli</taxon>
        <taxon>Lactobacillales</taxon>
        <taxon>Lactobacillaceae</taxon>
        <taxon>Secundilactobacillus</taxon>
    </lineage>
</organism>
<dbReference type="OrthoDB" id="2300510at2"/>
<dbReference type="EMBL" id="AYZM01000131">
    <property type="protein sequence ID" value="KRN20671.1"/>
    <property type="molecule type" value="Genomic_DNA"/>
</dbReference>
<dbReference type="STRING" id="1423804.FD14_GL001461"/>
<name>A0A0R2EW87_9LACO</name>
<evidence type="ECO:0000313" key="2">
    <source>
        <dbReference type="Proteomes" id="UP000051442"/>
    </source>
</evidence>
<proteinExistence type="predicted"/>
<evidence type="ECO:0000313" key="1">
    <source>
        <dbReference type="EMBL" id="KRN20671.1"/>
    </source>
</evidence>
<dbReference type="PATRIC" id="fig|1423804.4.peg.1584"/>
<sequence>MVEKDESINYQFTKAGHDLAIRALAGVTQLDFTRAVTSTDNHFADTEADTLAITELANIKQTIDLKEVDAVDDDPSFVKVPVVINKAEMEEDYALLTIGLYCKPKDGDEVLYSVCAMQDPIYMHKSSNNSTYSIDLNTLVGSAANVVIKVDPAGMVTNATFDAFKVTMGQQYALKSDLDAYLKSLPANVALTDKANVFTEQQVLSAGAVNGAGAPALFKGDVDVPSDVVRADMLKPNLIDVATDEWLLANATRDDYTFTAVKGQTYNIGVAAQIGTDGEVFALQLRVPSDTDSSHLDLVATKVSGSAQQLYKSWTATVDGVIRLRPAYNVPSGSGLTGADVLFRYVVVTNSTTQVSYPTAQYNRHAYAIDKEQDIVGTNNLIATSSWIALAQYGYYTADGGSLMGSNGAIDDIHSDYISIAPQTMMFTWYSIPTGGGATVHSYDSTKKWIKSFPIPNAVGSTKIDLPANTAFIAINVPNPNTRSGLCKLTVGDVKTDWTPAPEDKVNVSDMRKPANQVASIDEVNAKQDKIGYTPADDDNVIHRDPNTGAVTESGNFPELKVKGVSVATSDDLKSLEDASWHTITGNNESLSSYICLYKKNNEEKYVDLILHGIMGTGKNTILNTPDIQTELLDLKDIVSAPKEVSGRIVCLSNVNGSGFVEISGTKLTFAWYSTVLSVGSRIESTNSSDDTPFLRVTFD</sequence>
<protein>
    <submittedName>
        <fullName evidence="1">Uncharacterized protein</fullName>
    </submittedName>
</protein>
<comment type="caution">
    <text evidence="1">The sequence shown here is derived from an EMBL/GenBank/DDBJ whole genome shotgun (WGS) entry which is preliminary data.</text>
</comment>